<evidence type="ECO:0000256" key="1">
    <source>
        <dbReference type="ARBA" id="ARBA00004828"/>
    </source>
</evidence>
<keyword evidence="4" id="KW-0055">Arginine biosynthesis</keyword>
<evidence type="ECO:0000256" key="8">
    <source>
        <dbReference type="ARBA" id="ARBA00022777"/>
    </source>
</evidence>
<keyword evidence="7" id="KW-0547">Nucleotide-binding</keyword>
<evidence type="ECO:0000313" key="15">
    <source>
        <dbReference type="Proteomes" id="UP001326613"/>
    </source>
</evidence>
<gene>
    <name evidence="14" type="ORF">Trichorick_00656</name>
</gene>
<protein>
    <recommendedName>
        <fullName evidence="3">Acetylglutamate kinase</fullName>
        <ecNumber evidence="2">2.7.2.8</ecNumber>
    </recommendedName>
    <alternativeName>
        <fullName evidence="10">N-acetyl-L-glutamate 5-phosphotransferase</fullName>
    </alternativeName>
    <alternativeName>
        <fullName evidence="11">NAG kinase</fullName>
    </alternativeName>
</protein>
<feature type="domain" description="Aspartate/glutamate/uridylate kinase" evidence="13">
    <location>
        <begin position="45"/>
        <end position="279"/>
    </location>
</feature>
<evidence type="ECO:0000313" key="14">
    <source>
        <dbReference type="EMBL" id="WPY00769.1"/>
    </source>
</evidence>
<name>A0ABZ0URV2_9RICK</name>
<dbReference type="SUPFAM" id="SSF53633">
    <property type="entry name" value="Carbamate kinase-like"/>
    <property type="match status" value="1"/>
</dbReference>
<evidence type="ECO:0000256" key="2">
    <source>
        <dbReference type="ARBA" id="ARBA00013065"/>
    </source>
</evidence>
<evidence type="ECO:0000256" key="6">
    <source>
        <dbReference type="ARBA" id="ARBA00022679"/>
    </source>
</evidence>
<proteinExistence type="predicted"/>
<evidence type="ECO:0000256" key="7">
    <source>
        <dbReference type="ARBA" id="ARBA00022741"/>
    </source>
</evidence>
<dbReference type="EMBL" id="CP112932">
    <property type="protein sequence ID" value="WPY00769.1"/>
    <property type="molecule type" value="Genomic_DNA"/>
</dbReference>
<dbReference type="PIRSF" id="PIRSF000728">
    <property type="entry name" value="NAGK"/>
    <property type="match status" value="1"/>
</dbReference>
<keyword evidence="15" id="KW-1185">Reference proteome</keyword>
<sequence>MQKNCSLVWNASDHKQKKAKNIADFTTSDMIKDIILCSSEIKDQVIVIKLPSIIITNDLLLTNFVENIRLINLCNARICIVHDHADLIGNTLKDCEFDEKFINSLKIIDHKSAQIIEMVLSGYISKLIVSKLCKVGCHAIGISGKDCNFIQARKSRFIYKQPTSNNDIINIEFIGEPVTINPELLLSFEDRDIIPVISPIANDQNGCTTLLDVNLTVAAIAATLNAGHLILPLTTAILGDKNLKVKDTQVLQNILLDDTHDPEIRNLLQTAINALNDNIYCVHLIDAVLLDSIILSLLMDADSA</sequence>
<dbReference type="RefSeq" id="WP_323738812.1">
    <property type="nucleotide sequence ID" value="NZ_CP112932.1"/>
</dbReference>
<dbReference type="Proteomes" id="UP001326613">
    <property type="component" value="Chromosome"/>
</dbReference>
<keyword evidence="8 14" id="KW-0418">Kinase</keyword>
<evidence type="ECO:0000256" key="9">
    <source>
        <dbReference type="ARBA" id="ARBA00022840"/>
    </source>
</evidence>
<keyword evidence="9" id="KW-0067">ATP-binding</keyword>
<evidence type="ECO:0000256" key="10">
    <source>
        <dbReference type="ARBA" id="ARBA00030178"/>
    </source>
</evidence>
<evidence type="ECO:0000256" key="3">
    <source>
        <dbReference type="ARBA" id="ARBA00021197"/>
    </source>
</evidence>
<dbReference type="Pfam" id="PF00696">
    <property type="entry name" value="AA_kinase"/>
    <property type="match status" value="1"/>
</dbReference>
<dbReference type="GO" id="GO:0016301">
    <property type="term" value="F:kinase activity"/>
    <property type="evidence" value="ECO:0007669"/>
    <property type="project" value="UniProtKB-KW"/>
</dbReference>
<dbReference type="Gene3D" id="3.40.1160.10">
    <property type="entry name" value="Acetylglutamate kinase-like"/>
    <property type="match status" value="1"/>
</dbReference>
<dbReference type="PANTHER" id="PTHR23342">
    <property type="entry name" value="N-ACETYLGLUTAMATE SYNTHASE"/>
    <property type="match status" value="1"/>
</dbReference>
<reference evidence="14 15" key="1">
    <citation type="submission" date="2022-10" db="EMBL/GenBank/DDBJ databases">
        <title>Host association and intracellularity evolved multiple times independently in the Rickettsiales.</title>
        <authorList>
            <person name="Castelli M."/>
            <person name="Nardi T."/>
            <person name="Gammuto L."/>
            <person name="Bellinzona G."/>
            <person name="Sabaneyeva E."/>
            <person name="Potekhin A."/>
            <person name="Serra V."/>
            <person name="Petroni G."/>
            <person name="Sassera D."/>
        </authorList>
    </citation>
    <scope>NUCLEOTIDE SEQUENCE [LARGE SCALE GENOMIC DNA]</scope>
    <source>
        <strain evidence="14 15">Kr 154-4</strain>
    </source>
</reference>
<evidence type="ECO:0000256" key="4">
    <source>
        <dbReference type="ARBA" id="ARBA00022571"/>
    </source>
</evidence>
<dbReference type="InterPro" id="IPR036393">
    <property type="entry name" value="AceGlu_kinase-like_sf"/>
</dbReference>
<comment type="pathway">
    <text evidence="1">Amino-acid biosynthesis; L-arginine biosynthesis; N(2)-acetyl-L-ornithine from L-glutamate: step 2/4.</text>
</comment>
<dbReference type="InterPro" id="IPR001048">
    <property type="entry name" value="Asp/Glu/Uridylate_kinase"/>
</dbReference>
<organism evidence="14 15">
    <name type="scientific">Candidatus Trichorickettsia mobilis</name>
    <dbReference type="NCBI Taxonomy" id="1346319"/>
    <lineage>
        <taxon>Bacteria</taxon>
        <taxon>Pseudomonadati</taxon>
        <taxon>Pseudomonadota</taxon>
        <taxon>Alphaproteobacteria</taxon>
        <taxon>Rickettsiales</taxon>
        <taxon>Rickettsiaceae</taxon>
        <taxon>Rickettsieae</taxon>
        <taxon>Candidatus Trichorickettsia</taxon>
    </lineage>
</organism>
<accession>A0ABZ0URV2</accession>
<evidence type="ECO:0000259" key="13">
    <source>
        <dbReference type="Pfam" id="PF00696"/>
    </source>
</evidence>
<dbReference type="PANTHER" id="PTHR23342:SF0">
    <property type="entry name" value="N-ACETYLGLUTAMATE SYNTHASE, MITOCHONDRIAL"/>
    <property type="match status" value="1"/>
</dbReference>
<comment type="catalytic activity">
    <reaction evidence="12">
        <text>N-acetyl-L-glutamate + ATP = N-acetyl-L-glutamyl 5-phosphate + ADP</text>
        <dbReference type="Rhea" id="RHEA:14629"/>
        <dbReference type="ChEBI" id="CHEBI:30616"/>
        <dbReference type="ChEBI" id="CHEBI:44337"/>
        <dbReference type="ChEBI" id="CHEBI:57936"/>
        <dbReference type="ChEBI" id="CHEBI:456216"/>
        <dbReference type="EC" id="2.7.2.8"/>
    </reaction>
</comment>
<dbReference type="InterPro" id="IPR004662">
    <property type="entry name" value="AcgluKinase_fam"/>
</dbReference>
<dbReference type="EC" id="2.7.2.8" evidence="2"/>
<keyword evidence="6" id="KW-0808">Transferase</keyword>
<keyword evidence="5" id="KW-0028">Amino-acid biosynthesis</keyword>
<evidence type="ECO:0000256" key="12">
    <source>
        <dbReference type="ARBA" id="ARBA00048141"/>
    </source>
</evidence>
<evidence type="ECO:0000256" key="11">
    <source>
        <dbReference type="ARBA" id="ARBA00030639"/>
    </source>
</evidence>
<evidence type="ECO:0000256" key="5">
    <source>
        <dbReference type="ARBA" id="ARBA00022605"/>
    </source>
</evidence>